<dbReference type="InterPro" id="IPR032675">
    <property type="entry name" value="LRR_dom_sf"/>
</dbReference>
<gene>
    <name evidence="1" type="ORF">Hypma_009322</name>
</gene>
<comment type="caution">
    <text evidence="1">The sequence shown here is derived from an EMBL/GenBank/DDBJ whole genome shotgun (WGS) entry which is preliminary data.</text>
</comment>
<sequence>MHECLRINEILSNIFEHLFEQRPPGLDPVFDCDIDPEKALFRLAITCRTFTEPALDELWKVQRVLKPLIRCMPADLWSDVEGKPLTFTRALQATDWERFDFYARRIRELGYAVLPYTLHATAPLEASTEVFAALAAYVPVRIFLPRLCIIRCTGWGIALYPHIQAFIGEAITRVVINRKSVGYHKDGILTFQSITPNIIGALCSAFSRLSPNITHLDIDGGQDFERPYLDLLNGLERLRGLSISIEGFPADSQLGEEFVRLVADCKFLEDLSIDEISSDQIHQFHTRNGQFPKLCTFWFTPQDLTAVGTVVQTMQCRFSNLSMRVSTDNDATYSLTQLHQSLIPFSNHACRRTLVTIELETSFDKYLPCTPGGPTVADALQPLLDCPNLRDVLLELDCTADLEDSWLEAAGKAWPRLTQLKLWTHTRYDPKATLAGIPVLLDLCPYLEVFQMRMDATFLPPPDLLPDVQNHEIELLYLVGSPIDSPREVAMALKRMFPNLRSANQAVVEGCDVESEDWEEVDEILGELS</sequence>
<evidence type="ECO:0008006" key="3">
    <source>
        <dbReference type="Google" id="ProtNLM"/>
    </source>
</evidence>
<protein>
    <recommendedName>
        <fullName evidence="3">F-box domain-containing protein</fullName>
    </recommendedName>
</protein>
<dbReference type="SUPFAM" id="SSF52047">
    <property type="entry name" value="RNI-like"/>
    <property type="match status" value="1"/>
</dbReference>
<accession>A0A369JX55</accession>
<organism evidence="1 2">
    <name type="scientific">Hypsizygus marmoreus</name>
    <name type="common">White beech mushroom</name>
    <name type="synonym">Agaricus marmoreus</name>
    <dbReference type="NCBI Taxonomy" id="39966"/>
    <lineage>
        <taxon>Eukaryota</taxon>
        <taxon>Fungi</taxon>
        <taxon>Dikarya</taxon>
        <taxon>Basidiomycota</taxon>
        <taxon>Agaricomycotina</taxon>
        <taxon>Agaricomycetes</taxon>
        <taxon>Agaricomycetidae</taxon>
        <taxon>Agaricales</taxon>
        <taxon>Tricholomatineae</taxon>
        <taxon>Lyophyllaceae</taxon>
        <taxon>Hypsizygus</taxon>
    </lineage>
</organism>
<dbReference type="EMBL" id="LUEZ02000046">
    <property type="protein sequence ID" value="RDB23316.1"/>
    <property type="molecule type" value="Genomic_DNA"/>
</dbReference>
<dbReference type="AlphaFoldDB" id="A0A369JX55"/>
<name>A0A369JX55_HYPMA</name>
<reference evidence="1" key="1">
    <citation type="submission" date="2018-04" db="EMBL/GenBank/DDBJ databases">
        <title>Whole genome sequencing of Hypsizygus marmoreus.</title>
        <authorList>
            <person name="Choi I.-G."/>
            <person name="Min B."/>
            <person name="Kim J.-G."/>
            <person name="Kim S."/>
            <person name="Oh Y.-L."/>
            <person name="Kong W.-S."/>
            <person name="Park H."/>
            <person name="Jeong J."/>
            <person name="Song E.-S."/>
        </authorList>
    </citation>
    <scope>NUCLEOTIDE SEQUENCE [LARGE SCALE GENOMIC DNA]</scope>
    <source>
        <strain evidence="1">51987-8</strain>
    </source>
</reference>
<evidence type="ECO:0000313" key="2">
    <source>
        <dbReference type="Proteomes" id="UP000076154"/>
    </source>
</evidence>
<proteinExistence type="predicted"/>
<evidence type="ECO:0000313" key="1">
    <source>
        <dbReference type="EMBL" id="RDB23316.1"/>
    </source>
</evidence>
<dbReference type="InParanoid" id="A0A369JX55"/>
<dbReference type="Gene3D" id="3.80.10.10">
    <property type="entry name" value="Ribonuclease Inhibitor"/>
    <property type="match status" value="1"/>
</dbReference>
<dbReference type="Proteomes" id="UP000076154">
    <property type="component" value="Unassembled WGS sequence"/>
</dbReference>
<dbReference type="OrthoDB" id="3067012at2759"/>
<keyword evidence="2" id="KW-1185">Reference proteome</keyword>